<evidence type="ECO:0000313" key="1">
    <source>
        <dbReference type="EMBL" id="KAG5164349.1"/>
    </source>
</evidence>
<dbReference type="EMBL" id="JAFIQS010000012">
    <property type="protein sequence ID" value="KAG5164349.1"/>
    <property type="molecule type" value="Genomic_DNA"/>
</dbReference>
<name>A0A8H7XR85_PSICU</name>
<organism evidence="1">
    <name type="scientific">Psilocybe cubensis</name>
    <name type="common">Psychedelic mushroom</name>
    <name type="synonym">Stropharia cubensis</name>
    <dbReference type="NCBI Taxonomy" id="181762"/>
    <lineage>
        <taxon>Eukaryota</taxon>
        <taxon>Fungi</taxon>
        <taxon>Dikarya</taxon>
        <taxon>Basidiomycota</taxon>
        <taxon>Agaricomycotina</taxon>
        <taxon>Agaricomycetes</taxon>
        <taxon>Agaricomycetidae</taxon>
        <taxon>Agaricales</taxon>
        <taxon>Agaricineae</taxon>
        <taxon>Strophariaceae</taxon>
        <taxon>Psilocybe</taxon>
    </lineage>
</organism>
<dbReference type="SUPFAM" id="SSF52047">
    <property type="entry name" value="RNI-like"/>
    <property type="match status" value="1"/>
</dbReference>
<dbReference type="AlphaFoldDB" id="A0A8H7XR85"/>
<protein>
    <submittedName>
        <fullName evidence="1">Uncharacterized protein</fullName>
    </submittedName>
</protein>
<dbReference type="InterPro" id="IPR032675">
    <property type="entry name" value="LRR_dom_sf"/>
</dbReference>
<reference evidence="1" key="1">
    <citation type="submission" date="2021-02" db="EMBL/GenBank/DDBJ databases">
        <title>Psilocybe cubensis genome.</title>
        <authorList>
            <person name="Mckernan K.J."/>
            <person name="Crawford S."/>
            <person name="Trippe A."/>
            <person name="Kane L.T."/>
            <person name="Mclaughlin S."/>
        </authorList>
    </citation>
    <scope>NUCLEOTIDE SEQUENCE [LARGE SCALE GENOMIC DNA]</scope>
    <source>
        <strain evidence="1">MGC-MH-2018</strain>
    </source>
</reference>
<sequence length="421" mass="48009">MSWSSLQRLEGYSMVYLHVVDNRGHLHKKWRANGRDLDIYVEKLGAENCCPPVALMKLLVRHSSQWRALLLRIPRDWCSLLSKEIGEIADLTRLTTFTYDNSYHRTDLDWNTSSSLLNLTRAPNLRDITIGSICYISNVVLLPEKQITSLSLLDGTEIDLRYLLKSLSNVTEAHMSNISPVGRMGLYFSIYHCRMRTLHLTFHNWNSFVTLLMSLWRFPSLQNLTLNIISNEDSVSETPLYLLHFVSRSQCKLTHLYLNFILPDDVEILIELLSTLKLLEVLEIKNRQPSPMKSGDALFGALRPAPDPLDSLVPILREFTYEGPLTQSHLETLLEVMILRATRDTVTEKLDKFVLKSTVSGILGSVQWYIPSSSSPIPLNLHSQLRDLLTGLVHLGVFALSTFDGKAWTLDGYGNMVYLFD</sequence>
<accession>A0A8H7XR85</accession>
<proteinExistence type="predicted"/>
<gene>
    <name evidence="1" type="ORF">JR316_010855</name>
</gene>
<comment type="caution">
    <text evidence="1">The sequence shown here is derived from an EMBL/GenBank/DDBJ whole genome shotgun (WGS) entry which is preliminary data.</text>
</comment>
<dbReference type="Gene3D" id="3.80.10.10">
    <property type="entry name" value="Ribonuclease Inhibitor"/>
    <property type="match status" value="1"/>
</dbReference>